<sequence>MIMYKTPKDLIKKELSLSARNQLYPIIQMGDLVYRDIISGQEQLFSSKVFAPLLSRIRTSAIHCQLDLNMVPTNFPFKCQMKKVNQFKLYIPELTIGNLILHIAPAYDRDSLPSFAKYKQNYSNYNTFDEKQIVFDYQEDPFGIQSIKDDIYYGIVTFGGKYNLEFVNLIIPAPGFRSILYQVSLKSELKLIKIDTESTEVKRRRLEIREHVQEEIDRKEKVGEKDGTE</sequence>
<dbReference type="EMBL" id="FOHU01000014">
    <property type="protein sequence ID" value="SET54924.1"/>
    <property type="molecule type" value="Genomic_DNA"/>
</dbReference>
<evidence type="ECO:0000313" key="1">
    <source>
        <dbReference type="EMBL" id="SET54924.1"/>
    </source>
</evidence>
<dbReference type="RefSeq" id="WP_090445155.1">
    <property type="nucleotide sequence ID" value="NZ_FOHU01000014.1"/>
</dbReference>
<protein>
    <submittedName>
        <fullName evidence="1">Uncharacterized protein</fullName>
    </submittedName>
</protein>
<gene>
    <name evidence="1" type="ORF">SAMN05660297_02727</name>
</gene>
<reference evidence="1 2" key="1">
    <citation type="submission" date="2016-10" db="EMBL/GenBank/DDBJ databases">
        <authorList>
            <person name="de Groot N.N."/>
        </authorList>
    </citation>
    <scope>NUCLEOTIDE SEQUENCE [LARGE SCALE GENOMIC DNA]</scope>
    <source>
        <strain evidence="1 2">DSM 18979</strain>
    </source>
</reference>
<organism evidence="1 2">
    <name type="scientific">Natronincola peptidivorans</name>
    <dbReference type="NCBI Taxonomy" id="426128"/>
    <lineage>
        <taxon>Bacteria</taxon>
        <taxon>Bacillati</taxon>
        <taxon>Bacillota</taxon>
        <taxon>Clostridia</taxon>
        <taxon>Peptostreptococcales</taxon>
        <taxon>Natronincolaceae</taxon>
        <taxon>Natronincola</taxon>
    </lineage>
</organism>
<keyword evidence="2" id="KW-1185">Reference proteome</keyword>
<evidence type="ECO:0000313" key="2">
    <source>
        <dbReference type="Proteomes" id="UP000199568"/>
    </source>
</evidence>
<dbReference type="Proteomes" id="UP000199568">
    <property type="component" value="Unassembled WGS sequence"/>
</dbReference>
<dbReference type="AlphaFoldDB" id="A0A1I0F9Q3"/>
<dbReference type="OrthoDB" id="2082410at2"/>
<name>A0A1I0F9Q3_9FIRM</name>
<dbReference type="STRING" id="426128.SAMN05660297_02727"/>
<proteinExistence type="predicted"/>
<accession>A0A1I0F9Q3</accession>